<dbReference type="OrthoDB" id="3183574at2759"/>
<dbReference type="HOGENOM" id="CLU_068912_2_0_1"/>
<evidence type="ECO:0000313" key="1">
    <source>
        <dbReference type="EMBL" id="KII82798.1"/>
    </source>
</evidence>
<keyword evidence="2" id="KW-1185">Reference proteome</keyword>
<dbReference type="EMBL" id="KN832646">
    <property type="protein sequence ID" value="KII82798.1"/>
    <property type="molecule type" value="Genomic_DNA"/>
</dbReference>
<evidence type="ECO:0000313" key="2">
    <source>
        <dbReference type="Proteomes" id="UP000053263"/>
    </source>
</evidence>
<dbReference type="AlphaFoldDB" id="A0A0C9T3Z4"/>
<proteinExistence type="predicted"/>
<organism evidence="1 2">
    <name type="scientific">Plicaturopsis crispa FD-325 SS-3</name>
    <dbReference type="NCBI Taxonomy" id="944288"/>
    <lineage>
        <taxon>Eukaryota</taxon>
        <taxon>Fungi</taxon>
        <taxon>Dikarya</taxon>
        <taxon>Basidiomycota</taxon>
        <taxon>Agaricomycotina</taxon>
        <taxon>Agaricomycetes</taxon>
        <taxon>Agaricomycetidae</taxon>
        <taxon>Amylocorticiales</taxon>
        <taxon>Amylocorticiaceae</taxon>
        <taxon>Plicatura</taxon>
        <taxon>Plicaturopsis crispa</taxon>
    </lineage>
</organism>
<dbReference type="Proteomes" id="UP000053263">
    <property type="component" value="Unassembled WGS sequence"/>
</dbReference>
<gene>
    <name evidence="1" type="ORF">PLICRDRAFT_47483</name>
</gene>
<sequence>MDRCPIRVKEEILDLISVPTLSLYAATSKANYRAVNRVLQKRVLDVVTPFFADAPDFLRVLQSTNAIVSGSSALRVIVGRADWHPRDMDIYVSSRHRAVMYAYLNRCGWRYVSLRSLPDRAHIERVVGYMVAGVSKVLTFACGSHHLDVLVCETPNPVEAIFHFHSTIVMNFFSARGIFCAYPSLVDIRLSLVNHRVIDYDVYPHPSVLRSLQKYSSRGYRFAAEAPMVHACPETYSCYDRLRVTSDGGCLSIQVSFELGENAFEPGRGYSALVHGPHVAWVLGGSFWRAEIELFIADAGL</sequence>
<reference evidence="1 2" key="1">
    <citation type="submission" date="2014-06" db="EMBL/GenBank/DDBJ databases">
        <title>Evolutionary Origins and Diversification of the Mycorrhizal Mutualists.</title>
        <authorList>
            <consortium name="DOE Joint Genome Institute"/>
            <consortium name="Mycorrhizal Genomics Consortium"/>
            <person name="Kohler A."/>
            <person name="Kuo A."/>
            <person name="Nagy L.G."/>
            <person name="Floudas D."/>
            <person name="Copeland A."/>
            <person name="Barry K.W."/>
            <person name="Cichocki N."/>
            <person name="Veneault-Fourrey C."/>
            <person name="LaButti K."/>
            <person name="Lindquist E.A."/>
            <person name="Lipzen A."/>
            <person name="Lundell T."/>
            <person name="Morin E."/>
            <person name="Murat C."/>
            <person name="Riley R."/>
            <person name="Ohm R."/>
            <person name="Sun H."/>
            <person name="Tunlid A."/>
            <person name="Henrissat B."/>
            <person name="Grigoriev I.V."/>
            <person name="Hibbett D.S."/>
            <person name="Martin F."/>
        </authorList>
    </citation>
    <scope>NUCLEOTIDE SEQUENCE [LARGE SCALE GENOMIC DNA]</scope>
    <source>
        <strain evidence="1 2">FD-325 SS-3</strain>
    </source>
</reference>
<protein>
    <submittedName>
        <fullName evidence="1">Uncharacterized protein</fullName>
    </submittedName>
</protein>
<name>A0A0C9T3Z4_PLICR</name>
<accession>A0A0C9T3Z4</accession>